<evidence type="ECO:0000259" key="4">
    <source>
        <dbReference type="Pfam" id="PF03936"/>
    </source>
</evidence>
<name>B9RPN5_RICCO</name>
<organism evidence="5 6">
    <name type="scientific">Ricinus communis</name>
    <name type="common">Castor bean</name>
    <dbReference type="NCBI Taxonomy" id="3988"/>
    <lineage>
        <taxon>Eukaryota</taxon>
        <taxon>Viridiplantae</taxon>
        <taxon>Streptophyta</taxon>
        <taxon>Embryophyta</taxon>
        <taxon>Tracheophyta</taxon>
        <taxon>Spermatophyta</taxon>
        <taxon>Magnoliopsida</taxon>
        <taxon>eudicotyledons</taxon>
        <taxon>Gunneridae</taxon>
        <taxon>Pentapetalae</taxon>
        <taxon>rosids</taxon>
        <taxon>fabids</taxon>
        <taxon>Malpighiales</taxon>
        <taxon>Euphorbiaceae</taxon>
        <taxon>Acalyphoideae</taxon>
        <taxon>Acalypheae</taxon>
        <taxon>Ricinus</taxon>
    </lineage>
</organism>
<dbReference type="GO" id="GO:0034002">
    <property type="term" value="F:(R)-limonene synthase activity"/>
    <property type="evidence" value="ECO:0007669"/>
    <property type="project" value="UniProtKB-EC"/>
</dbReference>
<dbReference type="InterPro" id="IPR008949">
    <property type="entry name" value="Isoprenoid_synthase_dom_sf"/>
</dbReference>
<dbReference type="EC" id="4.2.3.20" evidence="5"/>
<keyword evidence="3 5" id="KW-0456">Lyase</keyword>
<dbReference type="STRING" id="3988.B9RPN5"/>
<dbReference type="InterPro" id="IPR050148">
    <property type="entry name" value="Terpene_synthase-like"/>
</dbReference>
<sequence length="288" mass="32558">MKVVDSLGFQGEVAFLTGSIDGELFMVDGIYLTKFICILSSIDDMYDIYGSLDELELFTSALKRWDPMALEELPDYMKICYLAILNFASELVYDVLKEEGLYTLPFIRDEWVKLCQAYLVEARWFNSGYTPTFDEYLENAWISVGGHEAIVHACALLGHTSTEDFQNFLKHGFELIYWSSLLVRLNDDLGTSPAEIKRGDVVKSIQCYMIEKGVSEREAKDHIGGLISHAWKILNEESVKRSLSRSLVNMCLNMTRTAQCIFQYGDGIGTSTGVTKDCLESLIIEPIP</sequence>
<gene>
    <name evidence="5" type="ORF">RCOM_1547340</name>
</gene>
<dbReference type="Gene3D" id="1.10.600.10">
    <property type="entry name" value="Farnesyl Diphosphate Synthase"/>
    <property type="match status" value="1"/>
</dbReference>
<dbReference type="PANTHER" id="PTHR31225">
    <property type="entry name" value="OS04G0344100 PROTEIN-RELATED"/>
    <property type="match status" value="1"/>
</dbReference>
<dbReference type="GO" id="GO:0010333">
    <property type="term" value="F:terpene synthase activity"/>
    <property type="evidence" value="ECO:0000318"/>
    <property type="project" value="GO_Central"/>
</dbReference>
<keyword evidence="6" id="KW-1185">Reference proteome</keyword>
<dbReference type="InParanoid" id="B9RPN5"/>
<reference evidence="6" key="1">
    <citation type="journal article" date="2010" name="Nat. Biotechnol.">
        <title>Draft genome sequence of the oilseed species Ricinus communis.</title>
        <authorList>
            <person name="Chan A.P."/>
            <person name="Crabtree J."/>
            <person name="Zhao Q."/>
            <person name="Lorenzi H."/>
            <person name="Orvis J."/>
            <person name="Puiu D."/>
            <person name="Melake-Berhan A."/>
            <person name="Jones K.M."/>
            <person name="Redman J."/>
            <person name="Chen G."/>
            <person name="Cahoon E.B."/>
            <person name="Gedil M."/>
            <person name="Stanke M."/>
            <person name="Haas B.J."/>
            <person name="Wortman J.R."/>
            <person name="Fraser-Liggett C.M."/>
            <person name="Ravel J."/>
            <person name="Rabinowicz P.D."/>
        </authorList>
    </citation>
    <scope>NUCLEOTIDE SEQUENCE [LARGE SCALE GENOMIC DNA]</scope>
    <source>
        <strain evidence="6">cv. Hale</strain>
    </source>
</reference>
<dbReference type="PANTHER" id="PTHR31225:SF98">
    <property type="entry name" value="TERPENE SYNTHASE 9-RELATED"/>
    <property type="match status" value="1"/>
</dbReference>
<evidence type="ECO:0000256" key="1">
    <source>
        <dbReference type="ARBA" id="ARBA00022723"/>
    </source>
</evidence>
<dbReference type="SFLD" id="SFLDS00005">
    <property type="entry name" value="Isoprenoid_Synthase_Type_I"/>
    <property type="match status" value="1"/>
</dbReference>
<keyword evidence="2" id="KW-0460">Magnesium</keyword>
<dbReference type="GO" id="GO:0016114">
    <property type="term" value="P:terpenoid biosynthetic process"/>
    <property type="evidence" value="ECO:0007669"/>
    <property type="project" value="InterPro"/>
</dbReference>
<dbReference type="Proteomes" id="UP000008311">
    <property type="component" value="Unassembled WGS sequence"/>
</dbReference>
<dbReference type="EMBL" id="EQ973796">
    <property type="protein sequence ID" value="EEF46651.1"/>
    <property type="molecule type" value="Genomic_DNA"/>
</dbReference>
<dbReference type="eggNOG" id="ENOG502QUH3">
    <property type="taxonomic scope" value="Eukaryota"/>
</dbReference>
<protein>
    <submittedName>
        <fullName evidence="5">1,8-cineole synthase, chloroplast, putative</fullName>
        <ecNumber evidence="5">4.2.3.20</ecNumber>
    </submittedName>
</protein>
<accession>B9RPN5</accession>
<dbReference type="GO" id="GO:0046246">
    <property type="term" value="P:terpene biosynthetic process"/>
    <property type="evidence" value="ECO:0000318"/>
    <property type="project" value="GO_Central"/>
</dbReference>
<dbReference type="GO" id="GO:0000287">
    <property type="term" value="F:magnesium ion binding"/>
    <property type="evidence" value="ECO:0007669"/>
    <property type="project" value="InterPro"/>
</dbReference>
<dbReference type="Pfam" id="PF03936">
    <property type="entry name" value="Terpene_synth_C"/>
    <property type="match status" value="1"/>
</dbReference>
<dbReference type="InterPro" id="IPR005630">
    <property type="entry name" value="Terpene_synthase_metal-bd"/>
</dbReference>
<dbReference type="SFLD" id="SFLDG01019">
    <property type="entry name" value="Terpene_Cyclase_Like_1_C_Termi"/>
    <property type="match status" value="1"/>
</dbReference>
<proteinExistence type="predicted"/>
<evidence type="ECO:0000256" key="2">
    <source>
        <dbReference type="ARBA" id="ARBA00022842"/>
    </source>
</evidence>
<dbReference type="InterPro" id="IPR034741">
    <property type="entry name" value="Terpene_cyclase-like_1_C"/>
</dbReference>
<keyword evidence="1" id="KW-0479">Metal-binding</keyword>
<feature type="domain" description="Terpene synthase metal-binding" evidence="4">
    <location>
        <begin position="30"/>
        <end position="232"/>
    </location>
</feature>
<evidence type="ECO:0000256" key="3">
    <source>
        <dbReference type="ARBA" id="ARBA00023239"/>
    </source>
</evidence>
<dbReference type="AlphaFoldDB" id="B9RPN5"/>
<dbReference type="SUPFAM" id="SSF48576">
    <property type="entry name" value="Terpenoid synthases"/>
    <property type="match status" value="1"/>
</dbReference>
<evidence type="ECO:0000313" key="6">
    <source>
        <dbReference type="Proteomes" id="UP000008311"/>
    </source>
</evidence>
<evidence type="ECO:0000313" key="5">
    <source>
        <dbReference type="EMBL" id="EEF46651.1"/>
    </source>
</evidence>